<dbReference type="PROSITE" id="PS50928">
    <property type="entry name" value="ABC_TM1"/>
    <property type="match status" value="1"/>
</dbReference>
<dbReference type="CDD" id="cd06261">
    <property type="entry name" value="TM_PBP2"/>
    <property type="match status" value="1"/>
</dbReference>
<dbReference type="PANTHER" id="PTHR30183:SF8">
    <property type="entry name" value="MOLYBDENUM TRANSPORT SYSTEM PERMEASE"/>
    <property type="match status" value="1"/>
</dbReference>
<accession>A0A0A2XCT5</accession>
<evidence type="ECO:0000256" key="5">
    <source>
        <dbReference type="ARBA" id="ARBA00022505"/>
    </source>
</evidence>
<dbReference type="AlphaFoldDB" id="A0A0A2XCT5"/>
<keyword evidence="8 9" id="KW-0472">Membrane</keyword>
<dbReference type="NCBIfam" id="TIGR02141">
    <property type="entry name" value="modB_ABC"/>
    <property type="match status" value="1"/>
</dbReference>
<keyword evidence="6 9" id="KW-0812">Transmembrane</keyword>
<feature type="transmembrane region" description="Helical" evidence="9">
    <location>
        <begin position="192"/>
        <end position="213"/>
    </location>
</feature>
<proteinExistence type="inferred from homology"/>
<evidence type="ECO:0000256" key="10">
    <source>
        <dbReference type="RuleBase" id="RU365097"/>
    </source>
</evidence>
<dbReference type="PANTHER" id="PTHR30183">
    <property type="entry name" value="MOLYBDENUM TRANSPORT SYSTEM PERMEASE PROTEIN MODB"/>
    <property type="match status" value="1"/>
</dbReference>
<keyword evidence="3 9" id="KW-0813">Transport</keyword>
<evidence type="ECO:0000313" key="13">
    <source>
        <dbReference type="Proteomes" id="UP000030364"/>
    </source>
</evidence>
<dbReference type="SUPFAM" id="SSF161098">
    <property type="entry name" value="MetI-like"/>
    <property type="match status" value="1"/>
</dbReference>
<dbReference type="Proteomes" id="UP000030364">
    <property type="component" value="Unassembled WGS sequence"/>
</dbReference>
<comment type="caution">
    <text evidence="12">The sequence shown here is derived from an EMBL/GenBank/DDBJ whole genome shotgun (WGS) entry which is preliminary data.</text>
</comment>
<dbReference type="RefSeq" id="WP_038060603.1">
    <property type="nucleotide sequence ID" value="NZ_JPSL02000037.1"/>
</dbReference>
<name>A0A0A2XCT5_THEFI</name>
<reference evidence="12 13" key="1">
    <citation type="journal article" date="2015" name="Genome Announc.">
        <title>Draft Genome Sequence of the Thermophile Thermus filiformis ATCC 43280, Producer of Carotenoid-(Di)glucoside-Branched Fatty Acid (Di)esters and Source of Hyperthermostable Enzymes of Biotechnological Interest.</title>
        <authorList>
            <person name="Mandelli F."/>
            <person name="Oliveira Ramires B."/>
            <person name="Couger M.B."/>
            <person name="Paixao D.A."/>
            <person name="Camilo C.M."/>
            <person name="Polikarpov I."/>
            <person name="Prade R."/>
            <person name="Riano-Pachon D.M."/>
            <person name="Squina F.M."/>
        </authorList>
    </citation>
    <scope>NUCLEOTIDE SEQUENCE [LARGE SCALE GENOMIC DNA]</scope>
    <source>
        <strain evidence="12 13">ATCC 43280</strain>
    </source>
</reference>
<keyword evidence="7 9" id="KW-1133">Transmembrane helix</keyword>
<dbReference type="OrthoDB" id="9795403at2"/>
<dbReference type="InterPro" id="IPR035906">
    <property type="entry name" value="MetI-like_sf"/>
</dbReference>
<dbReference type="Pfam" id="PF00528">
    <property type="entry name" value="BPD_transp_1"/>
    <property type="match status" value="1"/>
</dbReference>
<keyword evidence="13" id="KW-1185">Reference proteome</keyword>
<evidence type="ECO:0000256" key="9">
    <source>
        <dbReference type="RuleBase" id="RU363032"/>
    </source>
</evidence>
<evidence type="ECO:0000259" key="11">
    <source>
        <dbReference type="PROSITE" id="PS50928"/>
    </source>
</evidence>
<gene>
    <name evidence="12" type="ORF">THFILI_02630</name>
</gene>
<evidence type="ECO:0000313" key="12">
    <source>
        <dbReference type="EMBL" id="KGQ22984.1"/>
    </source>
</evidence>
<evidence type="ECO:0000256" key="3">
    <source>
        <dbReference type="ARBA" id="ARBA00022448"/>
    </source>
</evidence>
<evidence type="ECO:0000256" key="1">
    <source>
        <dbReference type="ARBA" id="ARBA00004651"/>
    </source>
</evidence>
<dbReference type="GO" id="GO:0005886">
    <property type="term" value="C:plasma membrane"/>
    <property type="evidence" value="ECO:0007669"/>
    <property type="project" value="UniProtKB-SubCell"/>
</dbReference>
<dbReference type="PATRIC" id="fig|276.5.peg.166"/>
<protein>
    <recommendedName>
        <fullName evidence="10">Molybdenum transport system permease</fullName>
    </recommendedName>
</protein>
<dbReference type="EMBL" id="JPSL02000037">
    <property type="protein sequence ID" value="KGQ22984.1"/>
    <property type="molecule type" value="Genomic_DNA"/>
</dbReference>
<feature type="transmembrane region" description="Helical" evidence="9">
    <location>
        <begin position="131"/>
        <end position="153"/>
    </location>
</feature>
<evidence type="ECO:0000256" key="4">
    <source>
        <dbReference type="ARBA" id="ARBA00022475"/>
    </source>
</evidence>
<evidence type="ECO:0000256" key="8">
    <source>
        <dbReference type="ARBA" id="ARBA00023136"/>
    </source>
</evidence>
<evidence type="ECO:0000256" key="2">
    <source>
        <dbReference type="ARBA" id="ARBA00007069"/>
    </source>
</evidence>
<sequence length="225" mass="24921">MPEPEFWTALRLSLQVALLASFVLLLLGVPLAWVLAFRRFPGKALLEAVLLLPLVLPPTVLGFYLLLFLGPQGLWTRLIGVSWAFRLEGLVFASVLFSLPFALTAYREAFLSLDPNLLEVARTLGVSRLRVWRGVILPLVWPGLLSGTLLAFAHTLGEFGVVLMVGGSIPGKTQMVSIYLYDLVQALEFQEAGRAALVILSLSLLLLTLVRILERRWRAWRSSTG</sequence>
<dbReference type="GO" id="GO:0015098">
    <property type="term" value="F:molybdate ion transmembrane transporter activity"/>
    <property type="evidence" value="ECO:0007669"/>
    <property type="project" value="UniProtKB-UniRule"/>
</dbReference>
<feature type="transmembrane region" description="Helical" evidence="9">
    <location>
        <begin position="48"/>
        <end position="69"/>
    </location>
</feature>
<dbReference type="InterPro" id="IPR000515">
    <property type="entry name" value="MetI-like"/>
</dbReference>
<keyword evidence="4 10" id="KW-1003">Cell membrane</keyword>
<keyword evidence="5 10" id="KW-0500">Molybdenum</keyword>
<comment type="function">
    <text evidence="10">Part of the binding-protein-dependent transport system for molybdenum; probably responsible for the translocation of the substrate across the membrane.</text>
</comment>
<feature type="transmembrane region" description="Helical" evidence="9">
    <location>
        <begin position="12"/>
        <end position="36"/>
    </location>
</feature>
<dbReference type="STRING" id="276.THFILI_02630"/>
<comment type="similarity">
    <text evidence="2 10">Belongs to the binding-protein-dependent transport system permease family. CysTW subfamily.</text>
</comment>
<feature type="domain" description="ABC transmembrane type-1" evidence="11">
    <location>
        <begin position="10"/>
        <end position="210"/>
    </location>
</feature>
<dbReference type="InterPro" id="IPR011867">
    <property type="entry name" value="ModB_ABC"/>
</dbReference>
<evidence type="ECO:0000256" key="6">
    <source>
        <dbReference type="ARBA" id="ARBA00022692"/>
    </source>
</evidence>
<feature type="transmembrane region" description="Helical" evidence="9">
    <location>
        <begin position="89"/>
        <end position="110"/>
    </location>
</feature>
<dbReference type="Gene3D" id="1.10.3720.10">
    <property type="entry name" value="MetI-like"/>
    <property type="match status" value="1"/>
</dbReference>
<comment type="subcellular location">
    <subcellularLocation>
        <location evidence="1 9">Cell membrane</location>
        <topology evidence="1 9">Multi-pass membrane protein</topology>
    </subcellularLocation>
</comment>
<evidence type="ECO:0000256" key="7">
    <source>
        <dbReference type="ARBA" id="ARBA00022989"/>
    </source>
</evidence>
<organism evidence="12 13">
    <name type="scientific">Thermus filiformis</name>
    <dbReference type="NCBI Taxonomy" id="276"/>
    <lineage>
        <taxon>Bacteria</taxon>
        <taxon>Thermotogati</taxon>
        <taxon>Deinococcota</taxon>
        <taxon>Deinococci</taxon>
        <taxon>Thermales</taxon>
        <taxon>Thermaceae</taxon>
        <taxon>Thermus</taxon>
    </lineage>
</organism>